<keyword evidence="4" id="KW-1185">Reference proteome</keyword>
<comment type="caution">
    <text evidence="3">The sequence shown here is derived from an EMBL/GenBank/DDBJ whole genome shotgun (WGS) entry which is preliminary data.</text>
</comment>
<dbReference type="InterPro" id="IPR049202">
    <property type="entry name" value="DUF6817"/>
</dbReference>
<feature type="domain" description="Isopenicillin N synthase-like Fe(2+) 2OG dioxygenase" evidence="1">
    <location>
        <begin position="470"/>
        <end position="551"/>
    </location>
</feature>
<dbReference type="Pfam" id="PF03171">
    <property type="entry name" value="2OG-FeII_Oxy"/>
    <property type="match status" value="1"/>
</dbReference>
<gene>
    <name evidence="3" type="ORF">TrCOL_g4446</name>
</gene>
<evidence type="ECO:0008006" key="5">
    <source>
        <dbReference type="Google" id="ProtNLM"/>
    </source>
</evidence>
<dbReference type="Gene3D" id="2.60.120.330">
    <property type="entry name" value="B-lactam Antibiotic, Isopenicillin N Synthase, Chain"/>
    <property type="match status" value="1"/>
</dbReference>
<name>A0A9W7G8Q7_9STRA</name>
<dbReference type="SUPFAM" id="SSF51197">
    <property type="entry name" value="Clavaminate synthase-like"/>
    <property type="match status" value="1"/>
</dbReference>
<dbReference type="InterPro" id="IPR027443">
    <property type="entry name" value="IPNS-like_sf"/>
</dbReference>
<reference evidence="4" key="1">
    <citation type="journal article" date="2023" name="Commun. Biol.">
        <title>Genome analysis of Parmales, the sister group of diatoms, reveals the evolutionary specialization of diatoms from phago-mixotrophs to photoautotrophs.</title>
        <authorList>
            <person name="Ban H."/>
            <person name="Sato S."/>
            <person name="Yoshikawa S."/>
            <person name="Yamada K."/>
            <person name="Nakamura Y."/>
            <person name="Ichinomiya M."/>
            <person name="Sato N."/>
            <person name="Blanc-Mathieu R."/>
            <person name="Endo H."/>
            <person name="Kuwata A."/>
            <person name="Ogata H."/>
        </authorList>
    </citation>
    <scope>NUCLEOTIDE SEQUENCE [LARGE SCALE GENOMIC DNA]</scope>
</reference>
<dbReference type="OrthoDB" id="420380at2759"/>
<protein>
    <recommendedName>
        <fullName evidence="5">Isopenicillin N synthase-like Fe(2+) 2OG dioxygenase domain-containing protein</fullName>
    </recommendedName>
</protein>
<dbReference type="Pfam" id="PF20680">
    <property type="entry name" value="DUF6817"/>
    <property type="match status" value="1"/>
</dbReference>
<proteinExistence type="predicted"/>
<evidence type="ECO:0000259" key="2">
    <source>
        <dbReference type="Pfam" id="PF20680"/>
    </source>
</evidence>
<dbReference type="EMBL" id="BRYA01000062">
    <property type="protein sequence ID" value="GMI36144.1"/>
    <property type="molecule type" value="Genomic_DNA"/>
</dbReference>
<dbReference type="AlphaFoldDB" id="A0A9W7G8Q7"/>
<evidence type="ECO:0000259" key="1">
    <source>
        <dbReference type="Pfam" id="PF03171"/>
    </source>
</evidence>
<evidence type="ECO:0000313" key="4">
    <source>
        <dbReference type="Proteomes" id="UP001165065"/>
    </source>
</evidence>
<evidence type="ECO:0000313" key="3">
    <source>
        <dbReference type="EMBL" id="GMI36144.1"/>
    </source>
</evidence>
<feature type="domain" description="DUF6817" evidence="2">
    <location>
        <begin position="12"/>
        <end position="99"/>
    </location>
</feature>
<dbReference type="InterPro" id="IPR044861">
    <property type="entry name" value="IPNS-like_FE2OG_OXY"/>
</dbReference>
<sequence length="589" mass="65859">MSERKTLKDYLRRIGTFKTRHDRKTRRSLGQHLIGTYDILIHAGCEEAIALAGGLHSIYGTSVFKRVTVQPTDVHRSAVANNFGTYAENLAFLFHTLDRPKGLESGEPRPRWSVDKTTTISKRELRDLRLIEAANLLEQSPKINLKKQFPTISKVWEDQKERRETIRASCVVRNRWWYQVVRRYGSCIGGLRFGLKVVVGSKHLFLPLPLDAVSVRRALLAASGLSEMENAIVGFVIKGEANYGMPPARINMLSRFSNSACAGFELEQRWLPALPIEIVVKEPPVIECELPQNEPIKMASLVNDDDENAGQRILEAFSEQGFVVVDVGEAFAEAVNKTFAGTGAILEGLRGEEMKGKRRLNFDGGRYCGYGCDIAREWVQMRSGIAEKFPWPSGTEAHVASLKTVHDECNRVAREILSKILKALWVDEASRPSIESLLDAPGEKGEDDFGASVQRFIRLKDNAMVTYYKSIPHADMGILTVAPRASSPALELLTPMGCTSRPEENLKDSECVVFAGETLAFLSRGKVQAPIHWVPVSNGVEGRCSAPFFLRSSPNAVLNEEMTTREFCEQHAVGPRPWRYKKLGTRTDW</sequence>
<organism evidence="3 4">
    <name type="scientific">Triparma columacea</name>
    <dbReference type="NCBI Taxonomy" id="722753"/>
    <lineage>
        <taxon>Eukaryota</taxon>
        <taxon>Sar</taxon>
        <taxon>Stramenopiles</taxon>
        <taxon>Ochrophyta</taxon>
        <taxon>Bolidophyceae</taxon>
        <taxon>Parmales</taxon>
        <taxon>Triparmaceae</taxon>
        <taxon>Triparma</taxon>
    </lineage>
</organism>
<dbReference type="Proteomes" id="UP001165065">
    <property type="component" value="Unassembled WGS sequence"/>
</dbReference>
<accession>A0A9W7G8Q7</accession>